<keyword evidence="4" id="KW-1185">Reference proteome</keyword>
<keyword evidence="1" id="KW-0233">DNA recombination</keyword>
<reference evidence="3" key="2">
    <citation type="submission" date="2020-09" db="EMBL/GenBank/DDBJ databases">
        <authorList>
            <person name="Sun Q."/>
            <person name="Ohkuma M."/>
        </authorList>
    </citation>
    <scope>NUCLEOTIDE SEQUENCE</scope>
    <source>
        <strain evidence="3">JCM 4386</strain>
    </source>
</reference>
<evidence type="ECO:0000256" key="2">
    <source>
        <dbReference type="SAM" id="MobiDB-lite"/>
    </source>
</evidence>
<reference evidence="3" key="1">
    <citation type="journal article" date="2014" name="Int. J. Syst. Evol. Microbiol.">
        <title>Complete genome sequence of Corynebacterium casei LMG S-19264T (=DSM 44701T), isolated from a smear-ripened cheese.</title>
        <authorList>
            <consortium name="US DOE Joint Genome Institute (JGI-PGF)"/>
            <person name="Walter F."/>
            <person name="Albersmeier A."/>
            <person name="Kalinowski J."/>
            <person name="Ruckert C."/>
        </authorList>
    </citation>
    <scope>NUCLEOTIDE SEQUENCE</scope>
    <source>
        <strain evidence="3">JCM 4386</strain>
    </source>
</reference>
<evidence type="ECO:0000256" key="1">
    <source>
        <dbReference type="ARBA" id="ARBA00023172"/>
    </source>
</evidence>
<dbReference type="EMBL" id="BMTL01000007">
    <property type="protein sequence ID" value="GGR82117.1"/>
    <property type="molecule type" value="Genomic_DNA"/>
</dbReference>
<gene>
    <name evidence="3" type="ORF">GCM10010269_21580</name>
</gene>
<evidence type="ECO:0000313" key="4">
    <source>
        <dbReference type="Proteomes" id="UP000606194"/>
    </source>
</evidence>
<dbReference type="GO" id="GO:0015074">
    <property type="term" value="P:DNA integration"/>
    <property type="evidence" value="ECO:0007669"/>
    <property type="project" value="InterPro"/>
</dbReference>
<organism evidence="3 4">
    <name type="scientific">Streptomyces humidus</name>
    <dbReference type="NCBI Taxonomy" id="52259"/>
    <lineage>
        <taxon>Bacteria</taxon>
        <taxon>Bacillati</taxon>
        <taxon>Actinomycetota</taxon>
        <taxon>Actinomycetes</taxon>
        <taxon>Kitasatosporales</taxon>
        <taxon>Streptomycetaceae</taxon>
        <taxon>Streptomyces</taxon>
    </lineage>
</organism>
<protein>
    <recommendedName>
        <fullName evidence="5">Integrase</fullName>
    </recommendedName>
</protein>
<dbReference type="InterPro" id="IPR011010">
    <property type="entry name" value="DNA_brk_join_enz"/>
</dbReference>
<dbReference type="InterPro" id="IPR013762">
    <property type="entry name" value="Integrase-like_cat_sf"/>
</dbReference>
<dbReference type="RefSeq" id="WP_229878008.1">
    <property type="nucleotide sequence ID" value="NZ_BMTL01000007.1"/>
</dbReference>
<evidence type="ECO:0000313" key="3">
    <source>
        <dbReference type="EMBL" id="GGR82117.1"/>
    </source>
</evidence>
<evidence type="ECO:0008006" key="5">
    <source>
        <dbReference type="Google" id="ProtNLM"/>
    </source>
</evidence>
<name>A0A918L2A5_9ACTN</name>
<accession>A0A918L2A5</accession>
<dbReference type="Proteomes" id="UP000606194">
    <property type="component" value="Unassembled WGS sequence"/>
</dbReference>
<sequence>MTITTARPAVRRLLPGPDSPVLATRELRPGTTMADLSRFRQDRWNLTPALFQEHSSRLVVDFNDAPAEFRPVIKLLTWLMLNHRDDDGNLLPGLTRPAARTVVTYCRMTKTFTHWLTGRGITRFGQVTEADLDDYAIDIKAGPSSHELREDLLAVVVRTWTLRELLPDEDDRLPQTPPWRGERIQDILGQRRTTDENRTPRIHPATMTALLKWSLRFTEDFADDIIAAFDEYKTLSARTPARRRTTAPAPADGPTKRRPRTEVGRLVINLLDDYRDRGMSLPGIRGATGEVTLNTHFLRLQLGGVQISPRLAKLIAASGLPVADDTYLATPVQALLDERCWLPTRITYEQAPVLARHLSTACLLIIGYLSGQRPGETLNLERDCIQHDPATGLILLRGKHFKGVRQADGSTKPEGEQRADPWVVPAPVAHAVTVLTRLHDARLLFPNTILVNGRSRTASLRERVGRARGDSISNKDIHRLIDWVNQYCTTQGRQDTIPPDPAHPKISLSRLRRTLAWFIVRRPRGLIAAAIQYGHVRVQMTLGYSGNYTSGFPDDLAFEEWLARLDDLTDAHDRLQTGEHVSGPAADTYRHRVSASTRFAGRVLRTGREASTLLTNPDLQIFPGKGMTCVLDPARAACRLSTHERGNRRTPDLDDCKPSCVNIARTDRDIDVVREQADALQAQVDDPLAPPIRHAREQHELTRLRQIITTHQATRS</sequence>
<dbReference type="GO" id="GO:0003677">
    <property type="term" value="F:DNA binding"/>
    <property type="evidence" value="ECO:0007669"/>
    <property type="project" value="InterPro"/>
</dbReference>
<dbReference type="GO" id="GO:0006310">
    <property type="term" value="P:DNA recombination"/>
    <property type="evidence" value="ECO:0007669"/>
    <property type="project" value="UniProtKB-KW"/>
</dbReference>
<proteinExistence type="predicted"/>
<dbReference type="SUPFAM" id="SSF56349">
    <property type="entry name" value="DNA breaking-rejoining enzymes"/>
    <property type="match status" value="1"/>
</dbReference>
<comment type="caution">
    <text evidence="3">The sequence shown here is derived from an EMBL/GenBank/DDBJ whole genome shotgun (WGS) entry which is preliminary data.</text>
</comment>
<dbReference type="AlphaFoldDB" id="A0A918L2A5"/>
<dbReference type="Gene3D" id="1.10.443.10">
    <property type="entry name" value="Intergrase catalytic core"/>
    <property type="match status" value="1"/>
</dbReference>
<feature type="region of interest" description="Disordered" evidence="2">
    <location>
        <begin position="239"/>
        <end position="258"/>
    </location>
</feature>